<dbReference type="Proteomes" id="UP000829517">
    <property type="component" value="Unassembled WGS sequence"/>
</dbReference>
<gene>
    <name evidence="1" type="ORF">JM658_07565</name>
</gene>
<reference evidence="1 2" key="1">
    <citation type="submission" date="2021-01" db="EMBL/GenBank/DDBJ databases">
        <title>Genome sequencing of Joostella atrarenae M1-2 (= KCTC 23194).</title>
        <authorList>
            <person name="Zakaria M.R."/>
            <person name="Lam M.Q."/>
            <person name="Chong C.S."/>
        </authorList>
    </citation>
    <scope>NUCLEOTIDE SEQUENCE [LARGE SCALE GENOMIC DNA]</scope>
    <source>
        <strain evidence="1 2">M1-2</strain>
    </source>
</reference>
<dbReference type="EMBL" id="JAETXX010000003">
    <property type="protein sequence ID" value="MCF8714685.1"/>
    <property type="molecule type" value="Genomic_DNA"/>
</dbReference>
<evidence type="ECO:0000313" key="2">
    <source>
        <dbReference type="Proteomes" id="UP000829517"/>
    </source>
</evidence>
<sequence>MIKTYKNERSVVIMQSVQLQNVGILLSKKGITVLDYGSNSKVFVKYKTKGSVTKCKYIFPYLADLIHAFYLGMEPFVCALDRLTFPVPIAIGMERGNVMESKKWGLCPRLF</sequence>
<protein>
    <recommendedName>
        <fullName evidence="3">LAGLIDADG homing endonuclease</fullName>
    </recommendedName>
</protein>
<organism evidence="1 2">
    <name type="scientific">Joostella atrarenae</name>
    <dbReference type="NCBI Taxonomy" id="679257"/>
    <lineage>
        <taxon>Bacteria</taxon>
        <taxon>Pseudomonadati</taxon>
        <taxon>Bacteroidota</taxon>
        <taxon>Flavobacteriia</taxon>
        <taxon>Flavobacteriales</taxon>
        <taxon>Flavobacteriaceae</taxon>
        <taxon>Joostella</taxon>
    </lineage>
</organism>
<evidence type="ECO:0000313" key="1">
    <source>
        <dbReference type="EMBL" id="MCF8714685.1"/>
    </source>
</evidence>
<name>A0ABS9J2M2_9FLAO</name>
<dbReference type="RefSeq" id="WP_236958649.1">
    <property type="nucleotide sequence ID" value="NZ_JAETXX010000003.1"/>
</dbReference>
<comment type="caution">
    <text evidence="1">The sequence shown here is derived from an EMBL/GenBank/DDBJ whole genome shotgun (WGS) entry which is preliminary data.</text>
</comment>
<keyword evidence="2" id="KW-1185">Reference proteome</keyword>
<accession>A0ABS9J2M2</accession>
<evidence type="ECO:0008006" key="3">
    <source>
        <dbReference type="Google" id="ProtNLM"/>
    </source>
</evidence>
<proteinExistence type="predicted"/>